<dbReference type="AlphaFoldDB" id="Q7D647"/>
<protein>
    <submittedName>
        <fullName evidence="1">Uncharacterized protein</fullName>
    </submittedName>
</protein>
<name>Q7D647_MYCTO</name>
<dbReference type="Proteomes" id="UP000001020">
    <property type="component" value="Chromosome"/>
</dbReference>
<proteinExistence type="predicted"/>
<sequence>MAHLQMRRPSQTKVSCHGVFHLGHLVTVQIVDRIAVHIDDADRPDLIHQEPCLCSHDFQLWSENRRLGACRRRHHGYYTPRHRAGADDHGVAPPALLVASLRIAEVDPVDRSPNHHASGSVETSSSRSRSASVRACLIHTSRSSSCSARRMTSLLRSPLRIAALMICSSFSVGRKPMVAVMSTTIADVAQSYSNCSTHSGTPTPAFAASFLLDAINAPRVIAGRFASESVRFPAAAPHGSVPSRLPV</sequence>
<evidence type="ECO:0000313" key="1">
    <source>
        <dbReference type="EMBL" id="AAK47520.1"/>
    </source>
</evidence>
<keyword evidence="2" id="KW-1185">Reference proteome</keyword>
<dbReference type="EMBL" id="AE000516">
    <property type="protein sequence ID" value="AAK47520.1"/>
    <property type="molecule type" value="Genomic_DNA"/>
</dbReference>
<organism evidence="1 2">
    <name type="scientific">Mycobacterium tuberculosis (strain CDC 1551 / Oshkosh)</name>
    <dbReference type="NCBI Taxonomy" id="83331"/>
    <lineage>
        <taxon>Bacteria</taxon>
        <taxon>Bacillati</taxon>
        <taxon>Actinomycetota</taxon>
        <taxon>Actinomycetes</taxon>
        <taxon>Mycobacteriales</taxon>
        <taxon>Mycobacteriaceae</taxon>
        <taxon>Mycobacterium</taxon>
        <taxon>Mycobacterium tuberculosis complex</taxon>
    </lineage>
</organism>
<evidence type="ECO:0000313" key="2">
    <source>
        <dbReference type="Proteomes" id="UP000001020"/>
    </source>
</evidence>
<gene>
    <name evidence="1" type="ordered locus">MT3182</name>
</gene>
<accession>Q7D647</accession>
<dbReference type="HOGENOM" id="CLU_1123576_0_0_11"/>
<dbReference type="KEGG" id="mtc:MT3182"/>
<reference evidence="1 2" key="1">
    <citation type="journal article" date="2002" name="J. Bacteriol.">
        <title>Whole-genome comparison of Mycobacterium tuberculosis clinical and laboratory strains.</title>
        <authorList>
            <person name="Fleischmann R.D."/>
            <person name="Alland D."/>
            <person name="Eisen J.A."/>
            <person name="Carpenter L."/>
            <person name="White O."/>
            <person name="Peterson J."/>
            <person name="DeBoy R."/>
            <person name="Dodson R."/>
            <person name="Gwinn M."/>
            <person name="Haft D."/>
            <person name="Hickey E."/>
            <person name="Kolonay J.F."/>
            <person name="Nelson W.C."/>
            <person name="Umayam L.A."/>
            <person name="Ermolaeva M."/>
            <person name="Salzberg S.L."/>
            <person name="Delcher A."/>
            <person name="Utterback T."/>
            <person name="Weidman J."/>
            <person name="Khouri H."/>
            <person name="Gill J."/>
            <person name="Mikula A."/>
            <person name="Bishai W."/>
            <person name="Jacobs Jr W.R.Jr."/>
            <person name="Venter J.C."/>
            <person name="Fraser C.M."/>
        </authorList>
    </citation>
    <scope>NUCLEOTIDE SEQUENCE [LARGE SCALE GENOMIC DNA]</scope>
    <source>
        <strain evidence="2">CDC 1551 / Oshkosh</strain>
    </source>
</reference>